<dbReference type="InterPro" id="IPR039426">
    <property type="entry name" value="TonB-dep_rcpt-like"/>
</dbReference>
<gene>
    <name evidence="18" type="ORF">GFH32_05995</name>
</gene>
<keyword evidence="10 15" id="KW-0798">TonB box</keyword>
<evidence type="ECO:0000259" key="16">
    <source>
        <dbReference type="Pfam" id="PF00593"/>
    </source>
</evidence>
<evidence type="ECO:0000256" key="1">
    <source>
        <dbReference type="ARBA" id="ARBA00004571"/>
    </source>
</evidence>
<dbReference type="NCBIfam" id="TIGR01783">
    <property type="entry name" value="TonB-siderophor"/>
    <property type="match status" value="1"/>
</dbReference>
<keyword evidence="9" id="KW-0406">Ion transport</keyword>
<dbReference type="SUPFAM" id="SSF49452">
    <property type="entry name" value="Starch-binding domain-like"/>
    <property type="match status" value="1"/>
</dbReference>
<feature type="domain" description="TonB-dependent receptor plug" evidence="17">
    <location>
        <begin position="146"/>
        <end position="234"/>
    </location>
</feature>
<dbReference type="GO" id="GO:0009279">
    <property type="term" value="C:cell outer membrane"/>
    <property type="evidence" value="ECO:0007669"/>
    <property type="project" value="UniProtKB-SubCell"/>
</dbReference>
<dbReference type="InterPro" id="IPR013784">
    <property type="entry name" value="Carb-bd-like_fold"/>
</dbReference>
<evidence type="ECO:0000256" key="5">
    <source>
        <dbReference type="ARBA" id="ARBA00022496"/>
    </source>
</evidence>
<dbReference type="GO" id="GO:0015891">
    <property type="term" value="P:siderophore transport"/>
    <property type="evidence" value="ECO:0007669"/>
    <property type="project" value="InterPro"/>
</dbReference>
<keyword evidence="13 14" id="KW-0998">Cell outer membrane</keyword>
<dbReference type="AlphaFoldDB" id="A0A5Q0Q750"/>
<dbReference type="Gene3D" id="2.170.130.10">
    <property type="entry name" value="TonB-dependent receptor, plug domain"/>
    <property type="match status" value="1"/>
</dbReference>
<dbReference type="PROSITE" id="PS52016">
    <property type="entry name" value="TONB_DEPENDENT_REC_3"/>
    <property type="match status" value="1"/>
</dbReference>
<keyword evidence="19" id="KW-1185">Reference proteome</keyword>
<dbReference type="PANTHER" id="PTHR32552">
    <property type="entry name" value="FERRICHROME IRON RECEPTOR-RELATED"/>
    <property type="match status" value="1"/>
</dbReference>
<evidence type="ECO:0000313" key="18">
    <source>
        <dbReference type="EMBL" id="QGA25895.1"/>
    </source>
</evidence>
<dbReference type="EMBL" id="CP045652">
    <property type="protein sequence ID" value="QGA25895.1"/>
    <property type="molecule type" value="Genomic_DNA"/>
</dbReference>
<dbReference type="InterPro" id="IPR010105">
    <property type="entry name" value="TonB_sidphr_rcpt"/>
</dbReference>
<protein>
    <submittedName>
        <fullName evidence="18">TonB-dependent siderophore receptor</fullName>
    </submittedName>
</protein>
<reference evidence="18 19" key="1">
    <citation type="submission" date="2019-10" db="EMBL/GenBank/DDBJ databases">
        <authorList>
            <person name="Dong K."/>
        </authorList>
    </citation>
    <scope>NUCLEOTIDE SEQUENCE [LARGE SCALE GENOMIC DNA]</scope>
    <source>
        <strain evidence="19">dk4302</strain>
    </source>
</reference>
<organism evidence="18 19">
    <name type="scientific">Sphingobacterium zhuxiongii</name>
    <dbReference type="NCBI Taxonomy" id="2662364"/>
    <lineage>
        <taxon>Bacteria</taxon>
        <taxon>Pseudomonadati</taxon>
        <taxon>Bacteroidota</taxon>
        <taxon>Sphingobacteriia</taxon>
        <taxon>Sphingobacteriales</taxon>
        <taxon>Sphingobacteriaceae</taxon>
        <taxon>Sphingobacterium</taxon>
    </lineage>
</organism>
<dbReference type="Gene3D" id="2.40.170.20">
    <property type="entry name" value="TonB-dependent receptor, beta-barrel domain"/>
    <property type="match status" value="1"/>
</dbReference>
<dbReference type="GO" id="GO:0015344">
    <property type="term" value="F:siderophore uptake transmembrane transporter activity"/>
    <property type="evidence" value="ECO:0007669"/>
    <property type="project" value="TreeGrafter"/>
</dbReference>
<evidence type="ECO:0000259" key="17">
    <source>
        <dbReference type="Pfam" id="PF07715"/>
    </source>
</evidence>
<evidence type="ECO:0000256" key="4">
    <source>
        <dbReference type="ARBA" id="ARBA00022452"/>
    </source>
</evidence>
<evidence type="ECO:0000256" key="2">
    <source>
        <dbReference type="ARBA" id="ARBA00009810"/>
    </source>
</evidence>
<dbReference type="Gene3D" id="2.60.40.1120">
    <property type="entry name" value="Carboxypeptidase-like, regulatory domain"/>
    <property type="match status" value="1"/>
</dbReference>
<dbReference type="Pfam" id="PF00593">
    <property type="entry name" value="TonB_dep_Rec_b-barrel"/>
    <property type="match status" value="1"/>
</dbReference>
<name>A0A5Q0Q750_9SPHI</name>
<comment type="similarity">
    <text evidence="2 14 15">Belongs to the TonB-dependent receptor family.</text>
</comment>
<dbReference type="InterPro" id="IPR012910">
    <property type="entry name" value="Plug_dom"/>
</dbReference>
<proteinExistence type="inferred from homology"/>
<dbReference type="InterPro" id="IPR000531">
    <property type="entry name" value="Beta-barrel_TonB"/>
</dbReference>
<dbReference type="Proteomes" id="UP000326921">
    <property type="component" value="Chromosome"/>
</dbReference>
<keyword evidence="6 14" id="KW-0812">Transmembrane</keyword>
<evidence type="ECO:0000256" key="15">
    <source>
        <dbReference type="RuleBase" id="RU003357"/>
    </source>
</evidence>
<keyword evidence="11 14" id="KW-0472">Membrane</keyword>
<evidence type="ECO:0000256" key="6">
    <source>
        <dbReference type="ARBA" id="ARBA00022692"/>
    </source>
</evidence>
<evidence type="ECO:0000256" key="9">
    <source>
        <dbReference type="ARBA" id="ARBA00023065"/>
    </source>
</evidence>
<evidence type="ECO:0000256" key="10">
    <source>
        <dbReference type="ARBA" id="ARBA00023077"/>
    </source>
</evidence>
<accession>A0A5Q0Q750</accession>
<feature type="domain" description="TonB-dependent receptor-like beta-barrel" evidence="16">
    <location>
        <begin position="357"/>
        <end position="780"/>
    </location>
</feature>
<evidence type="ECO:0000256" key="11">
    <source>
        <dbReference type="ARBA" id="ARBA00023136"/>
    </source>
</evidence>
<sequence length="806" mass="89941">MQSIYTFKNVNIFQLLLLLICLPILGFSQQNGKIEGEIFTIDGLPLSYASVNLKSTAYGTSVTAEGQYSFSAPAGKYVLMITYANYTVREIPVQIQNGQTTQVEKITVPSQANQLREVIVSDIQKNKFARKETNDISRMPLANLQNAQVYSVITKELVQELGATDFNAAMTQVAGAVASNGVNDSGNEVFLRGFNANVTMRNGLPSSPRTAVEIYNVERVEVIKGPSATLFGAQVTSYGGVVNSVTKKPFESFRGEVAYTTGSWGMNRVTADINTPLNKDRTALARFNVMGSTQNGFQDAGKQQAMGFAASLLFKPNDRTTVSFDADIYVPEKTLLAYIRNTEKLSYGTMDKVPLPYNRALLSDDITTSRANMNISTELAYKISDHWVSRTSYQFNQSGDKESIFFVPTYLNDSQILRRYRIFDRYSLTYNSLQQNFVGDYFVANVKNTMVAGVDYSFYKNTDQSMSPAFLTFDTVGIADPFWTPISRADIAKSRGEQSPGDSYSRSGNKNLRGYVSNVTNIADRLFVMLSLSVNHHMSDDAYTFTPNKDPKKNTATTLEGYEQTSVSPKLGLVYQPIKGQLSIFANYMNSFRNMAASQGLANDNDLSIQPVLMNWKPEKANQYEFGAKGEFLDGRINSSLSFYNIDVTNSLRLVSADVNVQDGKLRSRGVEFDFIANPIKGWNIILGYGYNDIKYVKSIEANMNKRKNWAPKNVANIWTSYKFLQGSLEGFGLGAGANYVDKVYLDIQEVFAVPAYTTFNATAFYDKPKYRVGVKLNNLGDIKYWDFYGKAQKPFEILANLSFKF</sequence>
<evidence type="ECO:0000256" key="13">
    <source>
        <dbReference type="ARBA" id="ARBA00023237"/>
    </source>
</evidence>
<comment type="subcellular location">
    <subcellularLocation>
        <location evidence="1 14">Cell outer membrane</location>
        <topology evidence="1 14">Multi-pass membrane protein</topology>
    </subcellularLocation>
</comment>
<keyword evidence="5" id="KW-0410">Iron transport</keyword>
<evidence type="ECO:0000256" key="14">
    <source>
        <dbReference type="PROSITE-ProRule" id="PRU01360"/>
    </source>
</evidence>
<evidence type="ECO:0000256" key="7">
    <source>
        <dbReference type="ARBA" id="ARBA00022729"/>
    </source>
</evidence>
<dbReference type="GO" id="GO:0038023">
    <property type="term" value="F:signaling receptor activity"/>
    <property type="evidence" value="ECO:0007669"/>
    <property type="project" value="InterPro"/>
</dbReference>
<keyword evidence="12 18" id="KW-0675">Receptor</keyword>
<dbReference type="CDD" id="cd01347">
    <property type="entry name" value="ligand_gated_channel"/>
    <property type="match status" value="1"/>
</dbReference>
<keyword evidence="3 14" id="KW-0813">Transport</keyword>
<dbReference type="KEGG" id="sphe:GFH32_05995"/>
<dbReference type="Pfam" id="PF07715">
    <property type="entry name" value="Plug"/>
    <property type="match status" value="1"/>
</dbReference>
<dbReference type="InterPro" id="IPR037066">
    <property type="entry name" value="Plug_dom_sf"/>
</dbReference>
<dbReference type="PANTHER" id="PTHR32552:SF68">
    <property type="entry name" value="FERRICHROME OUTER MEMBRANE TRANSPORTER_PHAGE RECEPTOR"/>
    <property type="match status" value="1"/>
</dbReference>
<dbReference type="RefSeq" id="WP_153510222.1">
    <property type="nucleotide sequence ID" value="NZ_CP045652.1"/>
</dbReference>
<evidence type="ECO:0000313" key="19">
    <source>
        <dbReference type="Proteomes" id="UP000326921"/>
    </source>
</evidence>
<dbReference type="Pfam" id="PF13715">
    <property type="entry name" value="CarbopepD_reg_2"/>
    <property type="match status" value="1"/>
</dbReference>
<evidence type="ECO:0000256" key="3">
    <source>
        <dbReference type="ARBA" id="ARBA00022448"/>
    </source>
</evidence>
<keyword evidence="4 14" id="KW-1134">Transmembrane beta strand</keyword>
<dbReference type="GO" id="GO:0030246">
    <property type="term" value="F:carbohydrate binding"/>
    <property type="evidence" value="ECO:0007669"/>
    <property type="project" value="InterPro"/>
</dbReference>
<keyword evidence="8" id="KW-0408">Iron</keyword>
<dbReference type="SUPFAM" id="SSF56935">
    <property type="entry name" value="Porins"/>
    <property type="match status" value="1"/>
</dbReference>
<keyword evidence="7" id="KW-0732">Signal</keyword>
<evidence type="ECO:0000256" key="8">
    <source>
        <dbReference type="ARBA" id="ARBA00023004"/>
    </source>
</evidence>
<dbReference type="InterPro" id="IPR036942">
    <property type="entry name" value="Beta-barrel_TonB_sf"/>
</dbReference>
<evidence type="ECO:0000256" key="12">
    <source>
        <dbReference type="ARBA" id="ARBA00023170"/>
    </source>
</evidence>